<organism evidence="2 3">
    <name type="scientific">Arenimonas composti TR7-09 = DSM 18010</name>
    <dbReference type="NCBI Taxonomy" id="1121013"/>
    <lineage>
        <taxon>Bacteria</taxon>
        <taxon>Pseudomonadati</taxon>
        <taxon>Pseudomonadota</taxon>
        <taxon>Gammaproteobacteria</taxon>
        <taxon>Lysobacterales</taxon>
        <taxon>Lysobacteraceae</taxon>
        <taxon>Arenimonas</taxon>
    </lineage>
</organism>
<dbReference type="EMBL" id="AWXU01000007">
    <property type="protein sequence ID" value="KFN51312.1"/>
    <property type="molecule type" value="Genomic_DNA"/>
</dbReference>
<feature type="transmembrane region" description="Helical" evidence="1">
    <location>
        <begin position="359"/>
        <end position="379"/>
    </location>
</feature>
<feature type="transmembrane region" description="Helical" evidence="1">
    <location>
        <begin position="6"/>
        <end position="28"/>
    </location>
</feature>
<keyword evidence="3" id="KW-1185">Reference proteome</keyword>
<keyword evidence="1" id="KW-0472">Membrane</keyword>
<keyword evidence="1" id="KW-0812">Transmembrane</keyword>
<proteinExistence type="predicted"/>
<protein>
    <recommendedName>
        <fullName evidence="4">Inner membrane protein CreD</fullName>
    </recommendedName>
</protein>
<dbReference type="Pfam" id="PF06123">
    <property type="entry name" value="CreD"/>
    <property type="match status" value="1"/>
</dbReference>
<dbReference type="OrthoDB" id="9791851at2"/>
<evidence type="ECO:0000256" key="1">
    <source>
        <dbReference type="SAM" id="Phobius"/>
    </source>
</evidence>
<evidence type="ECO:0008006" key="4">
    <source>
        <dbReference type="Google" id="ProtNLM"/>
    </source>
</evidence>
<feature type="transmembrane region" description="Helical" evidence="1">
    <location>
        <begin position="330"/>
        <end position="347"/>
    </location>
</feature>
<name>A0A091BIE9_9GAMM</name>
<evidence type="ECO:0000313" key="3">
    <source>
        <dbReference type="Proteomes" id="UP000029391"/>
    </source>
</evidence>
<dbReference type="PIRSF" id="PIRSF004548">
    <property type="entry name" value="CreD"/>
    <property type="match status" value="1"/>
</dbReference>
<feature type="transmembrane region" description="Helical" evidence="1">
    <location>
        <begin position="305"/>
        <end position="324"/>
    </location>
</feature>
<dbReference type="PANTHER" id="PTHR30092">
    <property type="entry name" value="INNER MEMBRANE PROTEIN CRED"/>
    <property type="match status" value="1"/>
</dbReference>
<dbReference type="eggNOG" id="COG4452">
    <property type="taxonomic scope" value="Bacteria"/>
</dbReference>
<feature type="transmembrane region" description="Helical" evidence="1">
    <location>
        <begin position="408"/>
        <end position="428"/>
    </location>
</feature>
<comment type="caution">
    <text evidence="2">The sequence shown here is derived from an EMBL/GenBank/DDBJ whole genome shotgun (WGS) entry which is preliminary data.</text>
</comment>
<reference evidence="2 3" key="1">
    <citation type="submission" date="2013-09" db="EMBL/GenBank/DDBJ databases">
        <title>Genome sequencing of Arenimonas composti.</title>
        <authorList>
            <person name="Chen F."/>
            <person name="Wang G."/>
        </authorList>
    </citation>
    <scope>NUCLEOTIDE SEQUENCE [LARGE SCALE GENOMIC DNA]</scope>
    <source>
        <strain evidence="2 3">TR7-09</strain>
    </source>
</reference>
<keyword evidence="1" id="KW-1133">Transmembrane helix</keyword>
<evidence type="ECO:0000313" key="2">
    <source>
        <dbReference type="EMBL" id="KFN51312.1"/>
    </source>
</evidence>
<dbReference type="Proteomes" id="UP000029391">
    <property type="component" value="Unassembled WGS sequence"/>
</dbReference>
<dbReference type="NCBIfam" id="NF008712">
    <property type="entry name" value="PRK11715.1-1"/>
    <property type="match status" value="1"/>
</dbReference>
<dbReference type="InterPro" id="IPR010364">
    <property type="entry name" value="Uncharacterised_IM_CreD"/>
</dbReference>
<dbReference type="GO" id="GO:0005886">
    <property type="term" value="C:plasma membrane"/>
    <property type="evidence" value="ECO:0007669"/>
    <property type="project" value="TreeGrafter"/>
</dbReference>
<accession>A0A091BIE9</accession>
<feature type="transmembrane region" description="Helical" evidence="1">
    <location>
        <begin position="385"/>
        <end position="403"/>
    </location>
</feature>
<sequence length="467" mass="50113">MRLALKLALVGVLLLLLMIPLLMLYGLVAERQQRGAEVAAEIAQATAGNQTVVGPLLLVEAEQVTEPKRLVTRDGVIGEELEQERTTVQYLVSPDTLHIHNDLRTERRGRSLFQVLLYHDAMRLQGRVTHTVPATESGTTLRPQRAWLVLGLGDNRGLRGLDLKVNGAAASAEPGTRVEWLSAGLHVPVDVAALDRPLAFDWSLQLSGTGWLGWLPVAGETTVETRGDWPHPSFDGRHLPQAPEVREDGFTAAWSVSRLSSRVPQALTRCNVAGGHCAALDEAGFGLRLVEPVDRYLMTDRAMKYALLFLVLVFGAVFLVEALAARPVHFVAYGLTGLALAMFYLLLLSLSEHLGFGPAYAIAATACAGLVAHYLAGVLGGVRRGAAFGLGLLGLYGVLFLLLRSEDYALLVGSLLLFVLLATVMTLTRRLDWANVGLPTPPAFRVPAPGFASPAGEAAAGRGPDTP</sequence>
<dbReference type="AlphaFoldDB" id="A0A091BIE9"/>
<dbReference type="RefSeq" id="WP_051239555.1">
    <property type="nucleotide sequence ID" value="NZ_AUFF01000002.1"/>
</dbReference>
<dbReference type="PANTHER" id="PTHR30092:SF0">
    <property type="entry name" value="INNER MEMBRANE PROTEIN CRED"/>
    <property type="match status" value="1"/>
</dbReference>
<gene>
    <name evidence="2" type="ORF">P873_03330</name>
</gene>
<dbReference type="STRING" id="1121013.GCA_000426365_01106"/>